<keyword evidence="1" id="KW-0812">Transmembrane</keyword>
<dbReference type="RefSeq" id="WP_134248208.1">
    <property type="nucleotide sequence ID" value="NZ_SNQI01000003.1"/>
</dbReference>
<dbReference type="AlphaFoldDB" id="A0A4Y8ASL0"/>
<keyword evidence="1" id="KW-1133">Transmembrane helix</keyword>
<proteinExistence type="predicted"/>
<evidence type="ECO:0000313" key="3">
    <source>
        <dbReference type="Proteomes" id="UP000298517"/>
    </source>
</evidence>
<sequence>MKKQLFYILFFIGFIGIAQEKPVSISVDTTTIRIGEQIQYKISVNETKNVIFPEFKLDSLGKVEVVEALTIDTLKNKLEKKYLLTSFDSGQYVIPQQKVLINNKQFLTDSLLVNVATVKVDTTKQKMHLIKSIKREPKTFDDYKHLWWWAIPILLLFALILYFIFRKKIEKAIPKVYVAPIQEAMQRLKELDEKQLLQQNKVKIYYSELTDIVRTYIEKDIKIPALESTTNELIETIIDFNESSKLGISKETIKQLEEVLKSADLVKFAKYKPIIEEIKSDRNTIEEILKNTQSAVHITNFKKEDANTDIEESIFVETPVKKKSSFKKYLIIILAAIVIAISALGYFGYRYVKKNILGKTTSEMIEESWYKASYGNPKITLETPEILTVQSVQLPDNGVSSIGDFSIYTYGSPISNFYIAVSTTHFISELEQMDLDLGINGALNGMEKQLSTRFTNIKKETIKIDGIKGKKASVEYKRLNEGTQLHEDYKLTMLFFADTKGMRQVYVSSLWSDDSAESVVNRIIKSVSLKQ</sequence>
<name>A0A4Y8ASL0_9FLAO</name>
<evidence type="ECO:0000313" key="2">
    <source>
        <dbReference type="EMBL" id="TEW73809.1"/>
    </source>
</evidence>
<comment type="caution">
    <text evidence="2">The sequence shown here is derived from an EMBL/GenBank/DDBJ whole genome shotgun (WGS) entry which is preliminary data.</text>
</comment>
<dbReference type="OrthoDB" id="9807384at2"/>
<evidence type="ECO:0008006" key="4">
    <source>
        <dbReference type="Google" id="ProtNLM"/>
    </source>
</evidence>
<dbReference type="EMBL" id="SNQI01000003">
    <property type="protein sequence ID" value="TEW73809.1"/>
    <property type="molecule type" value="Genomic_DNA"/>
</dbReference>
<keyword evidence="3" id="KW-1185">Reference proteome</keyword>
<reference evidence="2 3" key="1">
    <citation type="journal article" date="2011" name="J. Microbiol.">
        <title>Gramella jeungdoensis sp. nov., isolated from a solar saltern in Korea.</title>
        <authorList>
            <person name="Joung Y."/>
            <person name="Kim H."/>
            <person name="Jang T."/>
            <person name="Ahn T.S."/>
            <person name="Joh K."/>
        </authorList>
    </citation>
    <scope>NUCLEOTIDE SEQUENCE [LARGE SCALE GENOMIC DNA]</scope>
    <source>
        <strain evidence="2 3">KCTC 23123</strain>
    </source>
</reference>
<organism evidence="2 3">
    <name type="scientific">Gramella jeungdoensis</name>
    <dbReference type="NCBI Taxonomy" id="708091"/>
    <lineage>
        <taxon>Bacteria</taxon>
        <taxon>Pseudomonadati</taxon>
        <taxon>Bacteroidota</taxon>
        <taxon>Flavobacteriia</taxon>
        <taxon>Flavobacteriales</taxon>
        <taxon>Flavobacteriaceae</taxon>
        <taxon>Christiangramia</taxon>
    </lineage>
</organism>
<feature type="transmembrane region" description="Helical" evidence="1">
    <location>
        <begin position="146"/>
        <end position="165"/>
    </location>
</feature>
<protein>
    <recommendedName>
        <fullName evidence="4">DUF4381 domain-containing protein</fullName>
    </recommendedName>
</protein>
<feature type="transmembrane region" description="Helical" evidence="1">
    <location>
        <begin position="329"/>
        <end position="349"/>
    </location>
</feature>
<keyword evidence="1" id="KW-0472">Membrane</keyword>
<evidence type="ECO:0000256" key="1">
    <source>
        <dbReference type="SAM" id="Phobius"/>
    </source>
</evidence>
<gene>
    <name evidence="2" type="ORF">E2488_10025</name>
</gene>
<accession>A0A4Y8ASL0</accession>
<dbReference type="Proteomes" id="UP000298517">
    <property type="component" value="Unassembled WGS sequence"/>
</dbReference>